<dbReference type="InterPro" id="IPR004364">
    <property type="entry name" value="Aa-tRNA-synt_II"/>
</dbReference>
<keyword evidence="3 6" id="KW-0067">ATP-binding</keyword>
<keyword evidence="4 6" id="KW-0648">Protein biosynthesis</keyword>
<gene>
    <name evidence="6 8" type="primary">aspS</name>
    <name evidence="8" type="ORF">COU90_04730</name>
</gene>
<comment type="function">
    <text evidence="6">Aspartyl-tRNA synthetase with relaxed tRNA specificity since it is able to aspartylate not only its cognate tRNA(Asp) but also tRNA(Asn). Reaction proceeds in two steps: L-aspartate is first activated by ATP to form Asp-AMP and then transferred to the acceptor end of tRNA(Asp/Asn).</text>
</comment>
<dbReference type="InterPro" id="IPR002312">
    <property type="entry name" value="Asp/Asn-tRNA-synth_IIb"/>
</dbReference>
<dbReference type="EMBL" id="PFEF01000010">
    <property type="protein sequence ID" value="PJE64147.1"/>
    <property type="molecule type" value="Genomic_DNA"/>
</dbReference>
<dbReference type="PROSITE" id="PS50862">
    <property type="entry name" value="AA_TRNA_LIGASE_II"/>
    <property type="match status" value="1"/>
</dbReference>
<dbReference type="InterPro" id="IPR004365">
    <property type="entry name" value="NA-bd_OB_tRNA"/>
</dbReference>
<dbReference type="PANTHER" id="PTHR22594:SF5">
    <property type="entry name" value="ASPARTATE--TRNA LIGASE, MITOCHONDRIAL"/>
    <property type="match status" value="1"/>
</dbReference>
<feature type="binding site" evidence="6">
    <location>
        <position position="368"/>
    </location>
    <ligand>
        <name>L-aspartate</name>
        <dbReference type="ChEBI" id="CHEBI:29991"/>
    </ligand>
</feature>
<dbReference type="GO" id="GO:0005524">
    <property type="term" value="F:ATP binding"/>
    <property type="evidence" value="ECO:0007669"/>
    <property type="project" value="UniProtKB-UniRule"/>
</dbReference>
<proteinExistence type="inferred from homology"/>
<comment type="subcellular location">
    <subcellularLocation>
        <location evidence="6">Cytoplasm</location>
    </subcellularLocation>
</comment>
<reference evidence="9" key="1">
    <citation type="submission" date="2017-09" db="EMBL/GenBank/DDBJ databases">
        <title>Depth-based differentiation of microbial function through sediment-hosted aquifers and enrichment of novel symbionts in the deep terrestrial subsurface.</title>
        <authorList>
            <person name="Probst A.J."/>
            <person name="Ladd B."/>
            <person name="Jarett J.K."/>
            <person name="Geller-Mcgrath D.E."/>
            <person name="Sieber C.M.K."/>
            <person name="Emerson J.B."/>
            <person name="Anantharaman K."/>
            <person name="Thomas B.C."/>
            <person name="Malmstrom R."/>
            <person name="Stieglmeier M."/>
            <person name="Klingl A."/>
            <person name="Woyke T."/>
            <person name="Ryan C.M."/>
            <person name="Banfield J.F."/>
        </authorList>
    </citation>
    <scope>NUCLEOTIDE SEQUENCE [LARGE SCALE GENOMIC DNA]</scope>
</reference>
<comment type="caution">
    <text evidence="8">The sequence shown here is derived from an EMBL/GenBank/DDBJ whole genome shotgun (WGS) entry which is preliminary data.</text>
</comment>
<dbReference type="InterPro" id="IPR012340">
    <property type="entry name" value="NA-bd_OB-fold"/>
</dbReference>
<dbReference type="EC" id="6.1.1.23" evidence="6"/>
<dbReference type="InterPro" id="IPR045864">
    <property type="entry name" value="aa-tRNA-synth_II/BPL/LPL"/>
</dbReference>
<dbReference type="GO" id="GO:0050560">
    <property type="term" value="F:aspartate-tRNA(Asn) ligase activity"/>
    <property type="evidence" value="ECO:0007669"/>
    <property type="project" value="UniProtKB-EC"/>
</dbReference>
<feature type="site" description="Important for tRNA non-discrimination" evidence="6">
    <location>
        <position position="30"/>
    </location>
</feature>
<feature type="binding site" evidence="6">
    <location>
        <begin position="413"/>
        <end position="416"/>
    </location>
    <ligand>
        <name>ATP</name>
        <dbReference type="ChEBI" id="CHEBI:30616"/>
    </ligand>
</feature>
<feature type="region of interest" description="Aspartate" evidence="6">
    <location>
        <begin position="198"/>
        <end position="201"/>
    </location>
</feature>
<evidence type="ECO:0000256" key="6">
    <source>
        <dbReference type="HAMAP-Rule" id="MF_00044"/>
    </source>
</evidence>
<feature type="binding site" evidence="6">
    <location>
        <position position="229"/>
    </location>
    <ligand>
        <name>ATP</name>
        <dbReference type="ChEBI" id="CHEBI:30616"/>
    </ligand>
</feature>
<dbReference type="Gene3D" id="2.40.50.140">
    <property type="entry name" value="Nucleic acid-binding proteins"/>
    <property type="match status" value="1"/>
</dbReference>
<dbReference type="Gene3D" id="3.30.930.10">
    <property type="entry name" value="Bira Bifunctional Protein, Domain 2"/>
    <property type="match status" value="1"/>
</dbReference>
<dbReference type="PANTHER" id="PTHR22594">
    <property type="entry name" value="ASPARTYL/LYSYL-TRNA SYNTHETASE"/>
    <property type="match status" value="1"/>
</dbReference>
<comment type="catalytic activity">
    <reaction evidence="6">
        <text>tRNA(Asx) + L-aspartate + ATP = L-aspartyl-tRNA(Asx) + AMP + diphosphate</text>
        <dbReference type="Rhea" id="RHEA:18349"/>
        <dbReference type="Rhea" id="RHEA-COMP:9710"/>
        <dbReference type="Rhea" id="RHEA-COMP:9711"/>
        <dbReference type="ChEBI" id="CHEBI:29991"/>
        <dbReference type="ChEBI" id="CHEBI:30616"/>
        <dbReference type="ChEBI" id="CHEBI:33019"/>
        <dbReference type="ChEBI" id="CHEBI:78442"/>
        <dbReference type="ChEBI" id="CHEBI:78516"/>
        <dbReference type="ChEBI" id="CHEBI:456215"/>
        <dbReference type="EC" id="6.1.1.23"/>
    </reaction>
</comment>
<accession>A0A2M8KW58</accession>
<dbReference type="AlphaFoldDB" id="A0A2M8KW58"/>
<feature type="binding site" evidence="6">
    <location>
        <position position="174"/>
    </location>
    <ligand>
        <name>L-aspartate</name>
        <dbReference type="ChEBI" id="CHEBI:29991"/>
    </ligand>
</feature>
<dbReference type="GO" id="GO:0004815">
    <property type="term" value="F:aspartate-tRNA ligase activity"/>
    <property type="evidence" value="ECO:0007669"/>
    <property type="project" value="UniProtKB-UniRule"/>
</dbReference>
<dbReference type="InterPro" id="IPR004524">
    <property type="entry name" value="Asp-tRNA-ligase_1"/>
</dbReference>
<dbReference type="HAMAP" id="MF_00044">
    <property type="entry name" value="Asp_tRNA_synth_type1"/>
    <property type="match status" value="1"/>
</dbReference>
<keyword evidence="1 6" id="KW-0436">Ligase</keyword>
<dbReference type="SUPFAM" id="SSF50249">
    <property type="entry name" value="Nucleic acid-binding proteins"/>
    <property type="match status" value="1"/>
</dbReference>
<name>A0A2M8KW58_9BACT</name>
<dbReference type="Pfam" id="PF00152">
    <property type="entry name" value="tRNA-synt_2"/>
    <property type="match status" value="1"/>
</dbReference>
<dbReference type="GO" id="GO:0006422">
    <property type="term" value="P:aspartyl-tRNA aminoacylation"/>
    <property type="evidence" value="ECO:0007669"/>
    <property type="project" value="UniProtKB-UniRule"/>
</dbReference>
<evidence type="ECO:0000259" key="7">
    <source>
        <dbReference type="PROSITE" id="PS50862"/>
    </source>
</evidence>
<feature type="binding site" evidence="6">
    <location>
        <begin position="220"/>
        <end position="222"/>
    </location>
    <ligand>
        <name>ATP</name>
        <dbReference type="ChEBI" id="CHEBI:30616"/>
    </ligand>
</feature>
<comment type="similarity">
    <text evidence="6">Belongs to the class-II aminoacyl-tRNA synthetase family. Type 1 subfamily.</text>
</comment>
<feature type="binding site" evidence="6">
    <location>
        <position position="325"/>
    </location>
    <ligand>
        <name>L-aspartate</name>
        <dbReference type="ChEBI" id="CHEBI:29991"/>
    </ligand>
</feature>
<dbReference type="Proteomes" id="UP000229098">
    <property type="component" value="Unassembled WGS sequence"/>
</dbReference>
<feature type="binding site" evidence="6">
    <location>
        <position position="220"/>
    </location>
    <ligand>
        <name>L-aspartate</name>
        <dbReference type="ChEBI" id="CHEBI:29991"/>
    </ligand>
</feature>
<evidence type="ECO:0000256" key="3">
    <source>
        <dbReference type="ARBA" id="ARBA00022840"/>
    </source>
</evidence>
<dbReference type="SUPFAM" id="SSF55681">
    <property type="entry name" value="Class II aaRS and biotin synthetases"/>
    <property type="match status" value="1"/>
</dbReference>
<comment type="subunit">
    <text evidence="6">Homodimer.</text>
</comment>
<protein>
    <recommendedName>
        <fullName evidence="6">Aspartate--tRNA(Asp/Asn) ligase</fullName>
        <ecNumber evidence="6">6.1.1.23</ecNumber>
    </recommendedName>
    <alternativeName>
        <fullName evidence="6">Aspartyl-tRNA synthetase</fullName>
        <shortName evidence="6">AspRS</shortName>
    </alternativeName>
    <alternativeName>
        <fullName evidence="6">Non-discriminating aspartyl-tRNA synthetase</fullName>
        <shortName evidence="6">ND-AspRS</shortName>
    </alternativeName>
</protein>
<dbReference type="Pfam" id="PF01336">
    <property type="entry name" value="tRNA_anti-codon"/>
    <property type="match status" value="1"/>
</dbReference>
<evidence type="ECO:0000256" key="5">
    <source>
        <dbReference type="ARBA" id="ARBA00023146"/>
    </source>
</evidence>
<comment type="caution">
    <text evidence="6">Lacks conserved residue(s) required for the propagation of feature annotation.</text>
</comment>
<dbReference type="InterPro" id="IPR047090">
    <property type="entry name" value="AspRS_core"/>
</dbReference>
<dbReference type="CDD" id="cd04317">
    <property type="entry name" value="EcAspRS_like_N"/>
    <property type="match status" value="1"/>
</dbReference>
<evidence type="ECO:0000313" key="9">
    <source>
        <dbReference type="Proteomes" id="UP000229098"/>
    </source>
</evidence>
<evidence type="ECO:0000313" key="8">
    <source>
        <dbReference type="EMBL" id="PJE64147.1"/>
    </source>
</evidence>
<dbReference type="NCBIfam" id="TIGR00459">
    <property type="entry name" value="aspS_bact"/>
    <property type="match status" value="1"/>
</dbReference>
<organism evidence="8 9">
    <name type="scientific">Candidatus Ryanbacteria bacterium CG10_big_fil_rev_8_21_14_0_10_43_42</name>
    <dbReference type="NCBI Taxonomy" id="1974864"/>
    <lineage>
        <taxon>Bacteria</taxon>
        <taxon>Candidatus Ryaniibacteriota</taxon>
    </lineage>
</organism>
<dbReference type="InterPro" id="IPR047089">
    <property type="entry name" value="Asp-tRNA-ligase_1_N"/>
</dbReference>
<keyword evidence="5 6" id="KW-0030">Aminoacyl-tRNA synthetase</keyword>
<dbReference type="GO" id="GO:0003676">
    <property type="term" value="F:nucleic acid binding"/>
    <property type="evidence" value="ECO:0007669"/>
    <property type="project" value="InterPro"/>
</dbReference>
<dbReference type="GO" id="GO:0005737">
    <property type="term" value="C:cytoplasm"/>
    <property type="evidence" value="ECO:0007669"/>
    <property type="project" value="UniProtKB-SubCell"/>
</dbReference>
<dbReference type="CDD" id="cd00777">
    <property type="entry name" value="AspRS_core"/>
    <property type="match status" value="1"/>
</dbReference>
<feature type="binding site" evidence="6">
    <location>
        <position position="361"/>
    </location>
    <ligand>
        <name>ATP</name>
        <dbReference type="ChEBI" id="CHEBI:30616"/>
    </ligand>
</feature>
<dbReference type="InterPro" id="IPR006195">
    <property type="entry name" value="aa-tRNA-synth_II"/>
</dbReference>
<dbReference type="PRINTS" id="PR01042">
    <property type="entry name" value="TRNASYNTHASP"/>
</dbReference>
<evidence type="ECO:0000256" key="4">
    <source>
        <dbReference type="ARBA" id="ARBA00022917"/>
    </source>
</evidence>
<keyword evidence="6" id="KW-0963">Cytoplasm</keyword>
<evidence type="ECO:0000256" key="1">
    <source>
        <dbReference type="ARBA" id="ARBA00022598"/>
    </source>
</evidence>
<keyword evidence="2 6" id="KW-0547">Nucleotide-binding</keyword>
<feature type="domain" description="Aminoacyl-transfer RNA synthetases class-II family profile" evidence="7">
    <location>
        <begin position="141"/>
        <end position="434"/>
    </location>
</feature>
<sequence length="467" mass="53878">MENRTHIKDIVNKEGEEVTLAGWVDTRRDHGKLIFIDLRDTSDIAQIVFFAGNKGVYAIADTLRSEWVISVTGTVKKRPDNMVNEDLPTGKFELDVTGVEILNTAKTPPFSIAGDGYDIGEEHRMKYRYLDLRRARMQKNFALRSKAIKTIRDFLSARDFLEIETPLLTKSTPEGARDYLVPSRLQQGTFYALPQSPQQYKQLLMTAGFERYFQIARCLRDEDTRGDRQPEFTQLDMELAFTERENVMQLNEDLITHLVQKIAPEKIIQEMPFPRLTYKEAIEKYNSDRPDLRKDKEDPNLLAFCWIIDFPFFEKTDKGEWTFTHNPFSRPIPEHEEWLHAKEHIGDIITSQYDIALNGYEIAGGSIRNHKPELLEKVFEIMGFEKNHIEKEFGHMMEALSYGAPPHGGIAWGLDRLIALLTNEPNIREVIAFPKTGDGRDLMMNAPSPATEEQLNELGIRIIEEKK</sequence>
<evidence type="ECO:0000256" key="2">
    <source>
        <dbReference type="ARBA" id="ARBA00022741"/>
    </source>
</evidence>